<dbReference type="KEGG" id="gce:KYE46_15495"/>
<dbReference type="GO" id="GO:0005524">
    <property type="term" value="F:ATP binding"/>
    <property type="evidence" value="ECO:0007669"/>
    <property type="project" value="UniProtKB-KW"/>
</dbReference>
<evidence type="ECO:0000256" key="2">
    <source>
        <dbReference type="ARBA" id="ARBA00022840"/>
    </source>
</evidence>
<keyword evidence="1" id="KW-0547">Nucleotide-binding</keyword>
<reference evidence="4 5" key="1">
    <citation type="submission" date="2021-07" db="EMBL/GenBank/DDBJ databases">
        <title>A novel Jannaschia species isolated from marine dinoflagellate Ceratoperidinium margalefii.</title>
        <authorList>
            <person name="Jiang Y."/>
            <person name="Li Z."/>
        </authorList>
    </citation>
    <scope>NUCLEOTIDE SEQUENCE [LARGE SCALE GENOMIC DNA]</scope>
    <source>
        <strain evidence="4 5">J12C1-MA-4</strain>
    </source>
</reference>
<dbReference type="Proteomes" id="UP000825009">
    <property type="component" value="Chromosome"/>
</dbReference>
<dbReference type="AlphaFoldDB" id="A0A8F6Y9U6"/>
<dbReference type="InterPro" id="IPR025669">
    <property type="entry name" value="AAA_dom"/>
</dbReference>
<dbReference type="Pfam" id="PF13614">
    <property type="entry name" value="AAA_31"/>
    <property type="match status" value="1"/>
</dbReference>
<dbReference type="GO" id="GO:0016887">
    <property type="term" value="F:ATP hydrolysis activity"/>
    <property type="evidence" value="ECO:0007669"/>
    <property type="project" value="TreeGrafter"/>
</dbReference>
<organism evidence="4 5">
    <name type="scientific">Gymnodinialimonas ceratoperidinii</name>
    <dbReference type="NCBI Taxonomy" id="2856823"/>
    <lineage>
        <taxon>Bacteria</taxon>
        <taxon>Pseudomonadati</taxon>
        <taxon>Pseudomonadota</taxon>
        <taxon>Alphaproteobacteria</taxon>
        <taxon>Rhodobacterales</taxon>
        <taxon>Paracoccaceae</taxon>
        <taxon>Gymnodinialimonas</taxon>
    </lineage>
</organism>
<dbReference type="GO" id="GO:0009898">
    <property type="term" value="C:cytoplasmic side of plasma membrane"/>
    <property type="evidence" value="ECO:0007669"/>
    <property type="project" value="TreeGrafter"/>
</dbReference>
<dbReference type="PANTHER" id="PTHR43384:SF6">
    <property type="entry name" value="SEPTUM SITE-DETERMINING PROTEIN MIND HOMOLOG, CHLOROPLASTIC"/>
    <property type="match status" value="1"/>
</dbReference>
<evidence type="ECO:0000256" key="1">
    <source>
        <dbReference type="ARBA" id="ARBA00022741"/>
    </source>
</evidence>
<dbReference type="GO" id="GO:0051782">
    <property type="term" value="P:negative regulation of cell division"/>
    <property type="evidence" value="ECO:0007669"/>
    <property type="project" value="TreeGrafter"/>
</dbReference>
<evidence type="ECO:0000313" key="5">
    <source>
        <dbReference type="Proteomes" id="UP000825009"/>
    </source>
</evidence>
<dbReference type="GO" id="GO:0005829">
    <property type="term" value="C:cytosol"/>
    <property type="evidence" value="ECO:0007669"/>
    <property type="project" value="TreeGrafter"/>
</dbReference>
<keyword evidence="2" id="KW-0067">ATP-binding</keyword>
<dbReference type="EMBL" id="CP079194">
    <property type="protein sequence ID" value="QXT39309.1"/>
    <property type="molecule type" value="Genomic_DNA"/>
</dbReference>
<evidence type="ECO:0000259" key="3">
    <source>
        <dbReference type="Pfam" id="PF13614"/>
    </source>
</evidence>
<proteinExistence type="predicted"/>
<name>A0A8F6Y9U6_9RHOB</name>
<protein>
    <submittedName>
        <fullName evidence="4">AAA family ATPase</fullName>
    </submittedName>
</protein>
<evidence type="ECO:0000313" key="4">
    <source>
        <dbReference type="EMBL" id="QXT39309.1"/>
    </source>
</evidence>
<keyword evidence="5" id="KW-1185">Reference proteome</keyword>
<sequence>MSSGLALHSEPAPIVACTVSSKVHHFGLLIEDMENELGEAWGDLGFDEARDFIHALDNGTLEFIALAVREDDEADLGRIGEVINAARSKDIAVILIPENLSTAGLRELLRLGADDFVPYPLAEGALHDAIDKIRRAKAPAPAPVAELPAAPPTVATGQRMDGNSAIFAVQNLAGGTGATTLAVNMAWELAHADKKNPPSVCLLDFDLQHGSVATYLDLSRRDIVLELLQDATTMDVDGFKQALVTYNDRLPVFTTPAEIVPLDLIGPDEVNAVIDLASQSFDIVVIDMPRTMVMWTETVLNRADLYFLTLELDLRSAQNAMRFITACKSEDLPMEKLHFVLNRAPGMTDLNGKNRMKKMADSLGVSFSTHLPEGGKPVMQAGDNGEPLAEAAKKNPLRKEIMKLTDGLYKAMVAGASAKG</sequence>
<gene>
    <name evidence="4" type="ORF">KYE46_15495</name>
</gene>
<accession>A0A8F6Y9U6</accession>
<dbReference type="InterPro" id="IPR050625">
    <property type="entry name" value="ParA/MinD_ATPase"/>
</dbReference>
<dbReference type="PANTHER" id="PTHR43384">
    <property type="entry name" value="SEPTUM SITE-DETERMINING PROTEIN MIND HOMOLOG, CHLOROPLASTIC-RELATED"/>
    <property type="match status" value="1"/>
</dbReference>
<feature type="domain" description="AAA" evidence="3">
    <location>
        <begin position="166"/>
        <end position="326"/>
    </location>
</feature>